<dbReference type="GO" id="GO:0005351">
    <property type="term" value="F:carbohydrate:proton symporter activity"/>
    <property type="evidence" value="ECO:0007669"/>
    <property type="project" value="TreeGrafter"/>
</dbReference>
<feature type="transmembrane region" description="Helical" evidence="7">
    <location>
        <begin position="351"/>
        <end position="374"/>
    </location>
</feature>
<evidence type="ECO:0000313" key="10">
    <source>
        <dbReference type="Proteomes" id="UP000622797"/>
    </source>
</evidence>
<evidence type="ECO:0000256" key="5">
    <source>
        <dbReference type="ARBA" id="ARBA00022989"/>
    </source>
</evidence>
<dbReference type="PANTHER" id="PTHR48022">
    <property type="entry name" value="PLASTIDIC GLUCOSE TRANSPORTER 4"/>
    <property type="match status" value="1"/>
</dbReference>
<evidence type="ECO:0000256" key="3">
    <source>
        <dbReference type="ARBA" id="ARBA00022448"/>
    </source>
</evidence>
<evidence type="ECO:0000256" key="1">
    <source>
        <dbReference type="ARBA" id="ARBA00004141"/>
    </source>
</evidence>
<feature type="transmembrane region" description="Helical" evidence="7">
    <location>
        <begin position="386"/>
        <end position="410"/>
    </location>
</feature>
<evidence type="ECO:0000256" key="7">
    <source>
        <dbReference type="SAM" id="Phobius"/>
    </source>
</evidence>
<dbReference type="InterPro" id="IPR005828">
    <property type="entry name" value="MFS_sugar_transport-like"/>
</dbReference>
<feature type="transmembrane region" description="Helical" evidence="7">
    <location>
        <begin position="34"/>
        <end position="55"/>
    </location>
</feature>
<evidence type="ECO:0000256" key="4">
    <source>
        <dbReference type="ARBA" id="ARBA00022692"/>
    </source>
</evidence>
<evidence type="ECO:0000313" key="9">
    <source>
        <dbReference type="EMBL" id="KAF4968694.1"/>
    </source>
</evidence>
<evidence type="ECO:0000256" key="2">
    <source>
        <dbReference type="ARBA" id="ARBA00010992"/>
    </source>
</evidence>
<keyword evidence="6 7" id="KW-0472">Membrane</keyword>
<feature type="transmembrane region" description="Helical" evidence="7">
    <location>
        <begin position="130"/>
        <end position="151"/>
    </location>
</feature>
<dbReference type="SUPFAM" id="SSF103473">
    <property type="entry name" value="MFS general substrate transporter"/>
    <property type="match status" value="1"/>
</dbReference>
<dbReference type="InterPro" id="IPR020846">
    <property type="entry name" value="MFS_dom"/>
</dbReference>
<proteinExistence type="inferred from homology"/>
<dbReference type="InterPro" id="IPR036259">
    <property type="entry name" value="MFS_trans_sf"/>
</dbReference>
<dbReference type="InterPro" id="IPR005829">
    <property type="entry name" value="Sugar_transporter_CS"/>
</dbReference>
<keyword evidence="3" id="KW-0813">Transport</keyword>
<feature type="transmembrane region" description="Helical" evidence="7">
    <location>
        <begin position="323"/>
        <end position="344"/>
    </location>
</feature>
<dbReference type="PROSITE" id="PS00216">
    <property type="entry name" value="SUGAR_TRANSPORT_1"/>
    <property type="match status" value="1"/>
</dbReference>
<dbReference type="InterPro" id="IPR050360">
    <property type="entry name" value="MFS_Sugar_Transporters"/>
</dbReference>
<evidence type="ECO:0000259" key="8">
    <source>
        <dbReference type="PROSITE" id="PS50850"/>
    </source>
</evidence>
<feature type="transmembrane region" description="Helical" evidence="7">
    <location>
        <begin position="449"/>
        <end position="470"/>
    </location>
</feature>
<comment type="caution">
    <text evidence="9">The sequence shown here is derived from an EMBL/GenBank/DDBJ whole genome shotgun (WGS) entry which is preliminary data.</text>
</comment>
<keyword evidence="10" id="KW-1185">Reference proteome</keyword>
<comment type="similarity">
    <text evidence="2">Belongs to the major facilitator superfamily. Sugar transporter (TC 2.A.1.1) family.</text>
</comment>
<keyword evidence="4 7" id="KW-0812">Transmembrane</keyword>
<dbReference type="PANTHER" id="PTHR48022:SF3">
    <property type="entry name" value="HEXOSE TRANSPORTER PROTEIN (AFU_ORTHOLOGUE AFUA_8G04480)-RELATED"/>
    <property type="match status" value="1"/>
</dbReference>
<dbReference type="GO" id="GO:0016020">
    <property type="term" value="C:membrane"/>
    <property type="evidence" value="ECO:0007669"/>
    <property type="project" value="UniProtKB-SubCell"/>
</dbReference>
<dbReference type="Proteomes" id="UP000622797">
    <property type="component" value="Unassembled WGS sequence"/>
</dbReference>
<organism evidence="9 10">
    <name type="scientific">Fusarium sarcochroum</name>
    <dbReference type="NCBI Taxonomy" id="1208366"/>
    <lineage>
        <taxon>Eukaryota</taxon>
        <taxon>Fungi</taxon>
        <taxon>Dikarya</taxon>
        <taxon>Ascomycota</taxon>
        <taxon>Pezizomycotina</taxon>
        <taxon>Sordariomycetes</taxon>
        <taxon>Hypocreomycetidae</taxon>
        <taxon>Hypocreales</taxon>
        <taxon>Nectriaceae</taxon>
        <taxon>Fusarium</taxon>
        <taxon>Fusarium lateritium species complex</taxon>
    </lineage>
</organism>
<gene>
    <name evidence="9" type="ORF">FSARC_3980</name>
</gene>
<dbReference type="PROSITE" id="PS50850">
    <property type="entry name" value="MFS"/>
    <property type="match status" value="1"/>
</dbReference>
<feature type="domain" description="Major facilitator superfamily (MFS) profile" evidence="8">
    <location>
        <begin position="37"/>
        <end position="474"/>
    </location>
</feature>
<dbReference type="FunFam" id="1.20.1250.20:FF:000134">
    <property type="entry name" value="MFS sugar transporter protein"/>
    <property type="match status" value="1"/>
</dbReference>
<feature type="transmembrane region" description="Helical" evidence="7">
    <location>
        <begin position="75"/>
        <end position="98"/>
    </location>
</feature>
<name>A0A8H4U399_9HYPO</name>
<protein>
    <recommendedName>
        <fullName evidence="8">Major facilitator superfamily (MFS) profile domain-containing protein</fullName>
    </recommendedName>
</protein>
<comment type="subcellular location">
    <subcellularLocation>
        <location evidence="1">Membrane</location>
        <topology evidence="1">Multi-pass membrane protein</topology>
    </subcellularLocation>
</comment>
<evidence type="ECO:0000256" key="6">
    <source>
        <dbReference type="ARBA" id="ARBA00023136"/>
    </source>
</evidence>
<sequence length="512" mass="56130">MAKDETPAPPAGGIMALLPNPTVPWYKQSHILRLNLLIGGLICFQSAIGFDSSLLNGLQSLPQYNSFMDHPTGEWSGFINAIYFLGFFAGCPIGSWIANKYGRRLPAFIAFVPLALGVGLQTGAQSEAMWIVGRFILGLPTGLFATSIPLLITEIAYPAQRSVITALTNCGYFIGGIVAAWACYGCRNYTDWAWRIPTILQIALPLCGLPALFLVPESPRWLIAVGRQEEARQVLGKLHAGGDANHPLIDFELHEITTAIESEKEASKSSSYAMLVSTKPHRRRFFITFTLAVYSQWVGNGVVSYYLATVLNTVGITSVTDQTLISGCLQIWSFMASCAGALCVERLGRRVLLMLSCGIMLVSFILITALSGTFAESGSKSVGLTMIPFIFLFNGGYGVAITPLQVAYPIEIWPFQLRGRGISAAWMIMILALIFNVFVNPIALEAITWKYYIVYVVLLVSYGLVIYFFYPETKGRTLEEMSVLFGDAPDGLYSDELDADQVVEKTGIKHLE</sequence>
<feature type="transmembrane region" description="Helical" evidence="7">
    <location>
        <begin position="285"/>
        <end position="308"/>
    </location>
</feature>
<reference evidence="9" key="2">
    <citation type="submission" date="2020-05" db="EMBL/GenBank/DDBJ databases">
        <authorList>
            <person name="Kim H.-S."/>
            <person name="Proctor R.H."/>
            <person name="Brown D.W."/>
        </authorList>
    </citation>
    <scope>NUCLEOTIDE SEQUENCE</scope>
    <source>
        <strain evidence="9">NRRL 20472</strain>
    </source>
</reference>
<reference evidence="9" key="1">
    <citation type="journal article" date="2020" name="BMC Genomics">
        <title>Correction to: Identification and distribution of gene clusters required for synthesis of sphingolipid metabolism inhibitors in diverse species of the filamentous fungus Fusarium.</title>
        <authorList>
            <person name="Kim H.S."/>
            <person name="Lohmar J.M."/>
            <person name="Busman M."/>
            <person name="Brown D.W."/>
            <person name="Naumann T.A."/>
            <person name="Divon H.H."/>
            <person name="Lysoe E."/>
            <person name="Uhlig S."/>
            <person name="Proctor R.H."/>
        </authorList>
    </citation>
    <scope>NUCLEOTIDE SEQUENCE</scope>
    <source>
        <strain evidence="9">NRRL 20472</strain>
    </source>
</reference>
<dbReference type="Gene3D" id="1.20.1250.20">
    <property type="entry name" value="MFS general substrate transporter like domains"/>
    <property type="match status" value="1"/>
</dbReference>
<accession>A0A8H4U399</accession>
<feature type="transmembrane region" description="Helical" evidence="7">
    <location>
        <begin position="163"/>
        <end position="182"/>
    </location>
</feature>
<feature type="transmembrane region" description="Helical" evidence="7">
    <location>
        <begin position="422"/>
        <end position="443"/>
    </location>
</feature>
<dbReference type="OrthoDB" id="6133115at2759"/>
<dbReference type="EMBL" id="JABEXW010000190">
    <property type="protein sequence ID" value="KAF4968694.1"/>
    <property type="molecule type" value="Genomic_DNA"/>
</dbReference>
<dbReference type="AlphaFoldDB" id="A0A8H4U399"/>
<keyword evidence="5 7" id="KW-1133">Transmembrane helix</keyword>
<dbReference type="PROSITE" id="PS00217">
    <property type="entry name" value="SUGAR_TRANSPORT_2"/>
    <property type="match status" value="1"/>
</dbReference>
<dbReference type="Pfam" id="PF00083">
    <property type="entry name" value="Sugar_tr"/>
    <property type="match status" value="1"/>
</dbReference>